<proteinExistence type="predicted"/>
<evidence type="ECO:0000256" key="1">
    <source>
        <dbReference type="SAM" id="Phobius"/>
    </source>
</evidence>
<protein>
    <submittedName>
        <fullName evidence="2">Uncharacterized protein</fullName>
    </submittedName>
</protein>
<dbReference type="Proteomes" id="UP000824112">
    <property type="component" value="Unassembled WGS sequence"/>
</dbReference>
<evidence type="ECO:0000313" key="2">
    <source>
        <dbReference type="EMBL" id="HIU54767.1"/>
    </source>
</evidence>
<evidence type="ECO:0000313" key="3">
    <source>
        <dbReference type="Proteomes" id="UP000824112"/>
    </source>
</evidence>
<reference evidence="2" key="1">
    <citation type="submission" date="2020-10" db="EMBL/GenBank/DDBJ databases">
        <authorList>
            <person name="Gilroy R."/>
        </authorList>
    </citation>
    <scope>NUCLEOTIDE SEQUENCE</scope>
    <source>
        <strain evidence="2">CHK158-818</strain>
    </source>
</reference>
<feature type="transmembrane region" description="Helical" evidence="1">
    <location>
        <begin position="6"/>
        <end position="25"/>
    </location>
</feature>
<name>A0A9D1M6Y8_9BACT</name>
<accession>A0A9D1M6Y8</accession>
<gene>
    <name evidence="2" type="ORF">IAB03_03045</name>
</gene>
<sequence>MLYTILFTLGFIAIAFMLLAIKIIIKKGGKFPNLHIGSNKALADKGITCAISTDARDRKKRVLKDRMIN</sequence>
<dbReference type="EMBL" id="DVNA01000067">
    <property type="protein sequence ID" value="HIU54767.1"/>
    <property type="molecule type" value="Genomic_DNA"/>
</dbReference>
<keyword evidence="1" id="KW-0812">Transmembrane</keyword>
<comment type="caution">
    <text evidence="2">The sequence shown here is derived from an EMBL/GenBank/DDBJ whole genome shotgun (WGS) entry which is preliminary data.</text>
</comment>
<organism evidence="2 3">
    <name type="scientific">Candidatus Gallibacteroides avistercoris</name>
    <dbReference type="NCBI Taxonomy" id="2840833"/>
    <lineage>
        <taxon>Bacteria</taxon>
        <taxon>Pseudomonadati</taxon>
        <taxon>Bacteroidota</taxon>
        <taxon>Bacteroidia</taxon>
        <taxon>Bacteroidales</taxon>
        <taxon>Bacteroidaceae</taxon>
        <taxon>Bacteroidaceae incertae sedis</taxon>
        <taxon>Candidatus Gallibacteroides</taxon>
    </lineage>
</organism>
<keyword evidence="1" id="KW-0472">Membrane</keyword>
<keyword evidence="1" id="KW-1133">Transmembrane helix</keyword>
<reference evidence="2" key="2">
    <citation type="journal article" date="2021" name="PeerJ">
        <title>Extensive microbial diversity within the chicken gut microbiome revealed by metagenomics and culture.</title>
        <authorList>
            <person name="Gilroy R."/>
            <person name="Ravi A."/>
            <person name="Getino M."/>
            <person name="Pursley I."/>
            <person name="Horton D.L."/>
            <person name="Alikhan N.F."/>
            <person name="Baker D."/>
            <person name="Gharbi K."/>
            <person name="Hall N."/>
            <person name="Watson M."/>
            <person name="Adriaenssens E.M."/>
            <person name="Foster-Nyarko E."/>
            <person name="Jarju S."/>
            <person name="Secka A."/>
            <person name="Antonio M."/>
            <person name="Oren A."/>
            <person name="Chaudhuri R.R."/>
            <person name="La Ragione R."/>
            <person name="Hildebrand F."/>
            <person name="Pallen M.J."/>
        </authorList>
    </citation>
    <scope>NUCLEOTIDE SEQUENCE</scope>
    <source>
        <strain evidence="2">CHK158-818</strain>
    </source>
</reference>
<dbReference type="AlphaFoldDB" id="A0A9D1M6Y8"/>